<feature type="chain" id="PRO_5043741172" evidence="2">
    <location>
        <begin position="22"/>
        <end position="121"/>
    </location>
</feature>
<organism evidence="3 4">
    <name type="scientific">Calicophoron daubneyi</name>
    <name type="common">Rumen fluke</name>
    <name type="synonym">Paramphistomum daubneyi</name>
    <dbReference type="NCBI Taxonomy" id="300641"/>
    <lineage>
        <taxon>Eukaryota</taxon>
        <taxon>Metazoa</taxon>
        <taxon>Spiralia</taxon>
        <taxon>Lophotrochozoa</taxon>
        <taxon>Platyhelminthes</taxon>
        <taxon>Trematoda</taxon>
        <taxon>Digenea</taxon>
        <taxon>Plagiorchiida</taxon>
        <taxon>Pronocephalata</taxon>
        <taxon>Paramphistomoidea</taxon>
        <taxon>Paramphistomidae</taxon>
        <taxon>Calicophoron</taxon>
    </lineage>
</organism>
<keyword evidence="2" id="KW-0732">Signal</keyword>
<proteinExistence type="predicted"/>
<comment type="caution">
    <text evidence="3">The sequence shown here is derived from an EMBL/GenBank/DDBJ whole genome shotgun (WGS) entry which is preliminary data.</text>
</comment>
<name>A0AAV2T3W7_CALDB</name>
<evidence type="ECO:0000313" key="4">
    <source>
        <dbReference type="Proteomes" id="UP001497525"/>
    </source>
</evidence>
<evidence type="ECO:0000256" key="2">
    <source>
        <dbReference type="SAM" id="SignalP"/>
    </source>
</evidence>
<feature type="region of interest" description="Disordered" evidence="1">
    <location>
        <begin position="22"/>
        <end position="121"/>
    </location>
</feature>
<dbReference type="Proteomes" id="UP001497525">
    <property type="component" value="Unassembled WGS sequence"/>
</dbReference>
<feature type="compositionally biased region" description="Basic residues" evidence="1">
    <location>
        <begin position="68"/>
        <end position="80"/>
    </location>
</feature>
<protein>
    <submittedName>
        <fullName evidence="3">Uncharacterized protein</fullName>
    </submittedName>
</protein>
<reference evidence="3" key="1">
    <citation type="submission" date="2024-06" db="EMBL/GenBank/DDBJ databases">
        <authorList>
            <person name="Liu X."/>
            <person name="Lenzi L."/>
            <person name="Haldenby T S."/>
            <person name="Uol C."/>
        </authorList>
    </citation>
    <scope>NUCLEOTIDE SEQUENCE</scope>
</reference>
<feature type="compositionally biased region" description="Basic and acidic residues" evidence="1">
    <location>
        <begin position="28"/>
        <end position="41"/>
    </location>
</feature>
<sequence length="121" mass="13806">MGKWLPVLLFLSLLAIAFAQARPGQMAEDVKSDLETKHEGPVQKPIGRGRKRRRLFGEEAEPGTGLKEKKRRRRNKKNGKNRPDISKSERRKKRRQRGKKVCGKKCRSRRGQQTPAPPVAA</sequence>
<gene>
    <name evidence="3" type="ORF">CDAUBV1_LOCUS4657</name>
</gene>
<evidence type="ECO:0000313" key="3">
    <source>
        <dbReference type="EMBL" id="CAL5132147.1"/>
    </source>
</evidence>
<feature type="signal peptide" evidence="2">
    <location>
        <begin position="1"/>
        <end position="21"/>
    </location>
</feature>
<evidence type="ECO:0000256" key="1">
    <source>
        <dbReference type="SAM" id="MobiDB-lite"/>
    </source>
</evidence>
<feature type="compositionally biased region" description="Basic residues" evidence="1">
    <location>
        <begin position="89"/>
        <end position="110"/>
    </location>
</feature>
<dbReference type="EMBL" id="CAXLJL010000116">
    <property type="protein sequence ID" value="CAL5132147.1"/>
    <property type="molecule type" value="Genomic_DNA"/>
</dbReference>
<dbReference type="AlphaFoldDB" id="A0AAV2T3W7"/>
<accession>A0AAV2T3W7</accession>